<evidence type="ECO:0000256" key="2">
    <source>
        <dbReference type="ARBA" id="ARBA00006727"/>
    </source>
</evidence>
<name>A0A5N5X6E3_9EURO</name>
<dbReference type="PANTHER" id="PTHR11360:SF224">
    <property type="entry name" value="MAJOR FACILITATOR SUPERFAMILY (MFS) PROFILE DOMAIN-CONTAINING PROTEIN-RELATED"/>
    <property type="match status" value="1"/>
</dbReference>
<dbReference type="InterPro" id="IPR036259">
    <property type="entry name" value="MFS_trans_sf"/>
</dbReference>
<dbReference type="InterPro" id="IPR050327">
    <property type="entry name" value="Proton-linked_MCT"/>
</dbReference>
<feature type="transmembrane region" description="Helical" evidence="7">
    <location>
        <begin position="205"/>
        <end position="225"/>
    </location>
</feature>
<feature type="transmembrane region" description="Helical" evidence="7">
    <location>
        <begin position="317"/>
        <end position="336"/>
    </location>
</feature>
<dbReference type="Proteomes" id="UP000326565">
    <property type="component" value="Unassembled WGS sequence"/>
</dbReference>
<feature type="transmembrane region" description="Helical" evidence="7">
    <location>
        <begin position="52"/>
        <end position="72"/>
    </location>
</feature>
<evidence type="ECO:0000313" key="9">
    <source>
        <dbReference type="EMBL" id="KAB8075094.1"/>
    </source>
</evidence>
<keyword evidence="4 7" id="KW-0812">Transmembrane</keyword>
<dbReference type="Pfam" id="PF07690">
    <property type="entry name" value="MFS_1"/>
    <property type="match status" value="1"/>
</dbReference>
<dbReference type="InterPro" id="IPR020846">
    <property type="entry name" value="MFS_dom"/>
</dbReference>
<evidence type="ECO:0000313" key="10">
    <source>
        <dbReference type="Proteomes" id="UP000326565"/>
    </source>
</evidence>
<dbReference type="PROSITE" id="PS50850">
    <property type="entry name" value="MFS"/>
    <property type="match status" value="1"/>
</dbReference>
<evidence type="ECO:0000256" key="4">
    <source>
        <dbReference type="ARBA" id="ARBA00022692"/>
    </source>
</evidence>
<dbReference type="PANTHER" id="PTHR11360">
    <property type="entry name" value="MONOCARBOXYLATE TRANSPORTER"/>
    <property type="match status" value="1"/>
</dbReference>
<dbReference type="GO" id="GO:0022857">
    <property type="term" value="F:transmembrane transporter activity"/>
    <property type="evidence" value="ECO:0007669"/>
    <property type="project" value="InterPro"/>
</dbReference>
<dbReference type="Gene3D" id="1.20.1250.20">
    <property type="entry name" value="MFS general substrate transporter like domains"/>
    <property type="match status" value="1"/>
</dbReference>
<organism evidence="9 10">
    <name type="scientific">Aspergillus leporis</name>
    <dbReference type="NCBI Taxonomy" id="41062"/>
    <lineage>
        <taxon>Eukaryota</taxon>
        <taxon>Fungi</taxon>
        <taxon>Dikarya</taxon>
        <taxon>Ascomycota</taxon>
        <taxon>Pezizomycotina</taxon>
        <taxon>Eurotiomycetes</taxon>
        <taxon>Eurotiomycetidae</taxon>
        <taxon>Eurotiales</taxon>
        <taxon>Aspergillaceae</taxon>
        <taxon>Aspergillus</taxon>
        <taxon>Aspergillus subgen. Circumdati</taxon>
    </lineage>
</organism>
<evidence type="ECO:0000256" key="5">
    <source>
        <dbReference type="ARBA" id="ARBA00022989"/>
    </source>
</evidence>
<gene>
    <name evidence="9" type="ORF">BDV29DRAFT_155980</name>
</gene>
<feature type="transmembrane region" description="Helical" evidence="7">
    <location>
        <begin position="282"/>
        <end position="305"/>
    </location>
</feature>
<evidence type="ECO:0000256" key="1">
    <source>
        <dbReference type="ARBA" id="ARBA00004141"/>
    </source>
</evidence>
<feature type="transmembrane region" description="Helical" evidence="7">
    <location>
        <begin position="237"/>
        <end position="261"/>
    </location>
</feature>
<keyword evidence="10" id="KW-1185">Reference proteome</keyword>
<dbReference type="SUPFAM" id="SSF103473">
    <property type="entry name" value="MFS general substrate transporter"/>
    <property type="match status" value="1"/>
</dbReference>
<keyword evidence="3" id="KW-0813">Transport</keyword>
<feature type="domain" description="Major facilitator superfamily (MFS) profile" evidence="8">
    <location>
        <begin position="75"/>
        <end position="471"/>
    </location>
</feature>
<dbReference type="EMBL" id="ML732199">
    <property type="protein sequence ID" value="KAB8075094.1"/>
    <property type="molecule type" value="Genomic_DNA"/>
</dbReference>
<feature type="transmembrane region" description="Helical" evidence="7">
    <location>
        <begin position="373"/>
        <end position="396"/>
    </location>
</feature>
<comment type="similarity">
    <text evidence="2">Belongs to the major facilitator superfamily. Monocarboxylate porter (TC 2.A.1.13) family.</text>
</comment>
<feature type="transmembrane region" description="Helical" evidence="7">
    <location>
        <begin position="442"/>
        <end position="461"/>
    </location>
</feature>
<dbReference type="AlphaFoldDB" id="A0A5N5X6E3"/>
<evidence type="ECO:0000256" key="6">
    <source>
        <dbReference type="ARBA" id="ARBA00023136"/>
    </source>
</evidence>
<feature type="transmembrane region" description="Helical" evidence="7">
    <location>
        <begin position="148"/>
        <end position="167"/>
    </location>
</feature>
<dbReference type="GO" id="GO:0016020">
    <property type="term" value="C:membrane"/>
    <property type="evidence" value="ECO:0007669"/>
    <property type="project" value="UniProtKB-SubCell"/>
</dbReference>
<feature type="transmembrane region" description="Helical" evidence="7">
    <location>
        <begin position="348"/>
        <end position="367"/>
    </location>
</feature>
<evidence type="ECO:0000256" key="3">
    <source>
        <dbReference type="ARBA" id="ARBA00022448"/>
    </source>
</evidence>
<dbReference type="InterPro" id="IPR011701">
    <property type="entry name" value="MFS"/>
</dbReference>
<comment type="subcellular location">
    <subcellularLocation>
        <location evidence="1">Membrane</location>
        <topology evidence="1">Multi-pass membrane protein</topology>
    </subcellularLocation>
</comment>
<sequence length="471" mass="50873">MPSSPPVSQDAQSRQLWHSEENRSNVVLPGVSGIEKTPRLEKEIFTPPDGGLTAWLVVVGAWCTSFCSFGWVNSKFTYPNFVRVFLPEDILRIHAIPGVGIFQSYYESDLLKHYSASTISWIPSLQIFFMFSMGPIVGRLYDNFGARYLIIGGTLFHVFGLMMASISKEYYQLLLSQGVCSAIGAAAIFQPALNSVSVWFDRNRGMAFATLSTGSSVGGVIFPIMVDRLIAKVGFGWSMRISAFIILFLLLIAILTVKARFPRPKGKKSSSAQLLHPFTEPAFLLTLLGYMLLTYGVFIPINYIIVEAVANGMGPSLASYLVPMLNAASLFGRLLAGFVSDKLGRYNVFIVMCIAAGILVLALWIPAAATAPTIIFAIFFGFASGAYVSLSPALIAQISPLKDIGYRTGLLFLFASVGGLTTSPIAGAIRQHGGGSYTDTKIFSGVLLLGGTLFIIAARVAKTGAKLAVKF</sequence>
<accession>A0A5N5X6E3</accession>
<feature type="transmembrane region" description="Helical" evidence="7">
    <location>
        <begin position="408"/>
        <end position="430"/>
    </location>
</feature>
<evidence type="ECO:0000259" key="8">
    <source>
        <dbReference type="PROSITE" id="PS50850"/>
    </source>
</evidence>
<keyword evidence="6 7" id="KW-0472">Membrane</keyword>
<dbReference type="OrthoDB" id="5667at2759"/>
<proteinExistence type="inferred from homology"/>
<reference evidence="9 10" key="1">
    <citation type="submission" date="2019-04" db="EMBL/GenBank/DDBJ databases">
        <title>Friends and foes A comparative genomics study of 23 Aspergillus species from section Flavi.</title>
        <authorList>
            <consortium name="DOE Joint Genome Institute"/>
            <person name="Kjaerbolling I."/>
            <person name="Vesth T."/>
            <person name="Frisvad J.C."/>
            <person name="Nybo J.L."/>
            <person name="Theobald S."/>
            <person name="Kildgaard S."/>
            <person name="Isbrandt T."/>
            <person name="Kuo A."/>
            <person name="Sato A."/>
            <person name="Lyhne E.K."/>
            <person name="Kogle M.E."/>
            <person name="Wiebenga A."/>
            <person name="Kun R.S."/>
            <person name="Lubbers R.J."/>
            <person name="Makela M.R."/>
            <person name="Barry K."/>
            <person name="Chovatia M."/>
            <person name="Clum A."/>
            <person name="Daum C."/>
            <person name="Haridas S."/>
            <person name="He G."/>
            <person name="LaButti K."/>
            <person name="Lipzen A."/>
            <person name="Mondo S."/>
            <person name="Riley R."/>
            <person name="Salamov A."/>
            <person name="Simmons B.A."/>
            <person name="Magnuson J.K."/>
            <person name="Henrissat B."/>
            <person name="Mortensen U.H."/>
            <person name="Larsen T.O."/>
            <person name="Devries R.P."/>
            <person name="Grigoriev I.V."/>
            <person name="Machida M."/>
            <person name="Baker S.E."/>
            <person name="Andersen M.R."/>
        </authorList>
    </citation>
    <scope>NUCLEOTIDE SEQUENCE [LARGE SCALE GENOMIC DNA]</scope>
    <source>
        <strain evidence="9 10">CBS 151.66</strain>
    </source>
</reference>
<keyword evidence="5 7" id="KW-1133">Transmembrane helix</keyword>
<feature type="transmembrane region" description="Helical" evidence="7">
    <location>
        <begin position="173"/>
        <end position="193"/>
    </location>
</feature>
<protein>
    <submittedName>
        <fullName evidence="9">Putative MFS transporter</fullName>
    </submittedName>
</protein>
<evidence type="ECO:0000256" key="7">
    <source>
        <dbReference type="SAM" id="Phobius"/>
    </source>
</evidence>